<dbReference type="PANTHER" id="PTHR22807:SF53">
    <property type="entry name" value="RIBOSOMAL RNA SMALL SUBUNIT METHYLTRANSFERASE B-RELATED"/>
    <property type="match status" value="1"/>
</dbReference>
<dbReference type="SUPFAM" id="SSF53335">
    <property type="entry name" value="S-adenosyl-L-methionine-dependent methyltransferases"/>
    <property type="match status" value="1"/>
</dbReference>
<keyword evidence="4 6" id="KW-0949">S-adenosyl-L-methionine</keyword>
<dbReference type="Pfam" id="PF01189">
    <property type="entry name" value="Methyltr_RsmB-F"/>
    <property type="match status" value="1"/>
</dbReference>
<feature type="binding site" evidence="6">
    <location>
        <position position="376"/>
    </location>
    <ligand>
        <name>S-adenosyl-L-methionine</name>
        <dbReference type="ChEBI" id="CHEBI:59789"/>
    </ligand>
</feature>
<feature type="active site" description="Nucleophile" evidence="6">
    <location>
        <position position="447"/>
    </location>
</feature>
<sequence length="518" mass="55939">MSKAKTLAKRVRQGRMPQQAPNARSVAYSVLTKVQEQDSYANLLLPHVLGGSELSTDDKRFVTDAVYGTLRWRGLLDAVIVSAHGRSLNSINKRLVNVLRLGAYQWLFMNGAEYAVVNESVKLAKKRAGQQTTGFVNAVMRKIVARTLDQWRETLSQESSYEDEAERLAVQYSHPAWIVRELAAAWNAGGYAPEPSVKESGVNEELEGLEGLEAMLAADNEAPAVTLCVRPSLADMDAVYDEVEALGGRVQRGELSPYALRVRGVNPQNLASVTEGRVGVEDEGSQLAALALALAPVEDADGVKGAEGTEDAAERGERWLDMCAGPGGKTALLASIAQEVGATLSANEPHEHRRELVRENLKAIDAGTLGEISGRDGREFGATFPGAFDRVLVDAPCSGLGALRRRPEARWRKTAESVQELASLQKELLNSALDATRSGGVVAYVTCSPVLAETRDIVSAVLSARSDASRLDVPSVLEELNSSIPLPASVDSASPRDMQLFENIHDTDQMFIALIRKI</sequence>
<comment type="caution">
    <text evidence="8">The sequence shown here is derived from an EMBL/GenBank/DDBJ whole genome shotgun (WGS) entry which is preliminary data.</text>
</comment>
<organism evidence="8 9">
    <name type="scientific">Alloscardovia macacae</name>
    <dbReference type="NCBI Taxonomy" id="1160091"/>
    <lineage>
        <taxon>Bacteria</taxon>
        <taxon>Bacillati</taxon>
        <taxon>Actinomycetota</taxon>
        <taxon>Actinomycetes</taxon>
        <taxon>Bifidobacteriales</taxon>
        <taxon>Bifidobacteriaceae</taxon>
        <taxon>Alloscardovia</taxon>
    </lineage>
</organism>
<dbReference type="InterPro" id="IPR035926">
    <property type="entry name" value="NusB-like_sf"/>
</dbReference>
<dbReference type="Gene3D" id="1.10.940.10">
    <property type="entry name" value="NusB-like"/>
    <property type="match status" value="1"/>
</dbReference>
<dbReference type="InterPro" id="IPR006027">
    <property type="entry name" value="NusB_RsmB_TIM44"/>
</dbReference>
<dbReference type="InterPro" id="IPR029063">
    <property type="entry name" value="SAM-dependent_MTases_sf"/>
</dbReference>
<dbReference type="InterPro" id="IPR023267">
    <property type="entry name" value="RCMT"/>
</dbReference>
<dbReference type="InterPro" id="IPR001678">
    <property type="entry name" value="MeTrfase_RsmB-F_NOP2_dom"/>
</dbReference>
<evidence type="ECO:0000313" key="8">
    <source>
        <dbReference type="EMBL" id="OZG53656.1"/>
    </source>
</evidence>
<dbReference type="PRINTS" id="PR02008">
    <property type="entry name" value="RCMTFAMILY"/>
</dbReference>
<reference evidence="8 9" key="1">
    <citation type="journal article" date="2017" name="BMC Genomics">
        <title>Comparative genomic and phylogenomic analyses of the Bifidobacteriaceae family.</title>
        <authorList>
            <person name="Lugli G.A."/>
            <person name="Milani C."/>
            <person name="Turroni F."/>
            <person name="Duranti S."/>
            <person name="Mancabelli L."/>
            <person name="Mangifesta M."/>
            <person name="Ferrario C."/>
            <person name="Modesto M."/>
            <person name="Mattarelli P."/>
            <person name="Jiri K."/>
            <person name="van Sinderen D."/>
            <person name="Ventura M."/>
        </authorList>
    </citation>
    <scope>NUCLEOTIDE SEQUENCE [LARGE SCALE GENOMIC DNA]</scope>
    <source>
        <strain evidence="8 9">DSM 24762</strain>
    </source>
</reference>
<dbReference type="SUPFAM" id="SSF48013">
    <property type="entry name" value="NusB-like"/>
    <property type="match status" value="1"/>
</dbReference>
<dbReference type="AlphaFoldDB" id="A0A261F410"/>
<evidence type="ECO:0000256" key="2">
    <source>
        <dbReference type="ARBA" id="ARBA00022603"/>
    </source>
</evidence>
<dbReference type="GO" id="GO:0003723">
    <property type="term" value="F:RNA binding"/>
    <property type="evidence" value="ECO:0007669"/>
    <property type="project" value="UniProtKB-UniRule"/>
</dbReference>
<dbReference type="PANTHER" id="PTHR22807">
    <property type="entry name" value="NOP2 YEAST -RELATED NOL1/NOP2/FMU SUN DOMAIN-CONTAINING"/>
    <property type="match status" value="1"/>
</dbReference>
<evidence type="ECO:0000256" key="5">
    <source>
        <dbReference type="ARBA" id="ARBA00022884"/>
    </source>
</evidence>
<evidence type="ECO:0000256" key="6">
    <source>
        <dbReference type="PROSITE-ProRule" id="PRU01023"/>
    </source>
</evidence>
<dbReference type="PROSITE" id="PS51686">
    <property type="entry name" value="SAM_MT_RSMB_NOP"/>
    <property type="match status" value="1"/>
</dbReference>
<keyword evidence="3 6" id="KW-0808">Transferase</keyword>
<evidence type="ECO:0000256" key="1">
    <source>
        <dbReference type="ARBA" id="ARBA00007494"/>
    </source>
</evidence>
<feature type="binding site" evidence="6">
    <location>
        <position position="394"/>
    </location>
    <ligand>
        <name>S-adenosyl-L-methionine</name>
        <dbReference type="ChEBI" id="CHEBI:59789"/>
    </ligand>
</feature>
<keyword evidence="9" id="KW-1185">Reference proteome</keyword>
<evidence type="ECO:0000313" key="9">
    <source>
        <dbReference type="Proteomes" id="UP000243657"/>
    </source>
</evidence>
<dbReference type="GO" id="GO:0006355">
    <property type="term" value="P:regulation of DNA-templated transcription"/>
    <property type="evidence" value="ECO:0007669"/>
    <property type="project" value="InterPro"/>
</dbReference>
<evidence type="ECO:0000259" key="7">
    <source>
        <dbReference type="PROSITE" id="PS51686"/>
    </source>
</evidence>
<dbReference type="GO" id="GO:0001510">
    <property type="term" value="P:RNA methylation"/>
    <property type="evidence" value="ECO:0007669"/>
    <property type="project" value="InterPro"/>
</dbReference>
<feature type="domain" description="SAM-dependent MTase RsmB/NOP-type" evidence="7">
    <location>
        <begin position="215"/>
        <end position="518"/>
    </location>
</feature>
<keyword evidence="5 6" id="KW-0694">RNA-binding</keyword>
<dbReference type="PROSITE" id="PS01153">
    <property type="entry name" value="NOL1_NOP2_SUN"/>
    <property type="match status" value="1"/>
</dbReference>
<keyword evidence="2 6" id="KW-0489">Methyltransferase</keyword>
<dbReference type="InterPro" id="IPR018314">
    <property type="entry name" value="RsmB/NOL1/NOP2-like_CS"/>
</dbReference>
<feature type="binding site" evidence="6">
    <location>
        <begin position="323"/>
        <end position="329"/>
    </location>
    <ligand>
        <name>S-adenosyl-L-methionine</name>
        <dbReference type="ChEBI" id="CHEBI:59789"/>
    </ligand>
</feature>
<dbReference type="Proteomes" id="UP000243657">
    <property type="component" value="Unassembled WGS sequence"/>
</dbReference>
<dbReference type="RefSeq" id="WP_094726853.1">
    <property type="nucleotide sequence ID" value="NZ_JBHLWS010000009.1"/>
</dbReference>
<feature type="binding site" evidence="6">
    <location>
        <position position="348"/>
    </location>
    <ligand>
        <name>S-adenosyl-L-methionine</name>
        <dbReference type="ChEBI" id="CHEBI:59789"/>
    </ligand>
</feature>
<dbReference type="GO" id="GO:0008173">
    <property type="term" value="F:RNA methyltransferase activity"/>
    <property type="evidence" value="ECO:0007669"/>
    <property type="project" value="InterPro"/>
</dbReference>
<evidence type="ECO:0000256" key="4">
    <source>
        <dbReference type="ARBA" id="ARBA00022691"/>
    </source>
</evidence>
<dbReference type="Pfam" id="PF01029">
    <property type="entry name" value="NusB"/>
    <property type="match status" value="1"/>
</dbReference>
<gene>
    <name evidence="8" type="ORF">ALMA_1221</name>
</gene>
<dbReference type="InterPro" id="IPR049560">
    <property type="entry name" value="MeTrfase_RsmB-F_NOP2_cat"/>
</dbReference>
<protein>
    <submittedName>
        <fullName evidence="8">NOL1/NOP2/sun family</fullName>
    </submittedName>
</protein>
<evidence type="ECO:0000256" key="3">
    <source>
        <dbReference type="ARBA" id="ARBA00022679"/>
    </source>
</evidence>
<proteinExistence type="inferred from homology"/>
<dbReference type="Gene3D" id="3.40.50.150">
    <property type="entry name" value="Vaccinia Virus protein VP39"/>
    <property type="match status" value="1"/>
</dbReference>
<accession>A0A261F410</accession>
<name>A0A261F410_9BIFI</name>
<dbReference type="EMBL" id="MWWT01000008">
    <property type="protein sequence ID" value="OZG53656.1"/>
    <property type="molecule type" value="Genomic_DNA"/>
</dbReference>
<comment type="similarity">
    <text evidence="1 6">Belongs to the class I-like SAM-binding methyltransferase superfamily. RsmB/NOP family.</text>
</comment>